<comment type="similarity">
    <text evidence="2">Belongs to the YkuD family.</text>
</comment>
<dbReference type="GO" id="GO:0005576">
    <property type="term" value="C:extracellular region"/>
    <property type="evidence" value="ECO:0007669"/>
    <property type="project" value="TreeGrafter"/>
</dbReference>
<evidence type="ECO:0000256" key="1">
    <source>
        <dbReference type="ARBA" id="ARBA00004752"/>
    </source>
</evidence>
<dbReference type="GO" id="GO:0071972">
    <property type="term" value="F:peptidoglycan L,D-transpeptidase activity"/>
    <property type="evidence" value="ECO:0007669"/>
    <property type="project" value="TreeGrafter"/>
</dbReference>
<name>A0A6J4H9X6_9BACT</name>
<dbReference type="GO" id="GO:0016740">
    <property type="term" value="F:transferase activity"/>
    <property type="evidence" value="ECO:0007669"/>
    <property type="project" value="UniProtKB-KW"/>
</dbReference>
<reference evidence="10" key="1">
    <citation type="submission" date="2020-02" db="EMBL/GenBank/DDBJ databases">
        <authorList>
            <person name="Meier V. D."/>
        </authorList>
    </citation>
    <scope>NUCLEOTIDE SEQUENCE</scope>
    <source>
        <strain evidence="10">AVDCRST_MAG42</strain>
    </source>
</reference>
<dbReference type="PROSITE" id="PS52029">
    <property type="entry name" value="LD_TPASE"/>
    <property type="match status" value="1"/>
</dbReference>
<feature type="domain" description="L,D-TPase catalytic" evidence="9">
    <location>
        <begin position="51"/>
        <end position="160"/>
    </location>
</feature>
<sequence length="206" mass="22796">MPIMRLLSRLLLVLGFASATFLTSCETAPRTAGGSGNYKVTALRPKNPENVKVKLSTSTQHVYVMEGDRLLMAVQGTVGIGNTTPMGNFRITRKEKNKRRISQPDRGYPMAYWAEIKPAYGFHEGFVHARPRSHGCIRLHREAAARLFALVKVGTPVNISTTQAEDSKYGHLVRKLDQSKDPDPPRALLMSPAWFKDPVGPLLVDG</sequence>
<comment type="pathway">
    <text evidence="1 7">Cell wall biogenesis; peptidoglycan biosynthesis.</text>
</comment>
<dbReference type="CDD" id="cd16913">
    <property type="entry name" value="YkuD_like"/>
    <property type="match status" value="1"/>
</dbReference>
<dbReference type="AlphaFoldDB" id="A0A6J4H9X6"/>
<evidence type="ECO:0000259" key="9">
    <source>
        <dbReference type="PROSITE" id="PS52029"/>
    </source>
</evidence>
<dbReference type="PANTHER" id="PTHR30582">
    <property type="entry name" value="L,D-TRANSPEPTIDASE"/>
    <property type="match status" value="1"/>
</dbReference>
<protein>
    <recommendedName>
        <fullName evidence="9">L,D-TPase catalytic domain-containing protein</fullName>
    </recommendedName>
</protein>
<feature type="active site" description="Proton donor/acceptor" evidence="7">
    <location>
        <position position="128"/>
    </location>
</feature>
<keyword evidence="8" id="KW-0732">Signal</keyword>
<evidence type="ECO:0000256" key="6">
    <source>
        <dbReference type="ARBA" id="ARBA00023316"/>
    </source>
</evidence>
<keyword evidence="5 7" id="KW-0573">Peptidoglycan synthesis</keyword>
<gene>
    <name evidence="10" type="ORF">AVDCRST_MAG42-340</name>
</gene>
<evidence type="ECO:0000256" key="8">
    <source>
        <dbReference type="SAM" id="SignalP"/>
    </source>
</evidence>
<keyword evidence="4 7" id="KW-0133">Cell shape</keyword>
<dbReference type="UniPathway" id="UPA00219"/>
<proteinExistence type="inferred from homology"/>
<dbReference type="InterPro" id="IPR038063">
    <property type="entry name" value="Transpep_catalytic_dom"/>
</dbReference>
<dbReference type="PROSITE" id="PS51257">
    <property type="entry name" value="PROKAR_LIPOPROTEIN"/>
    <property type="match status" value="1"/>
</dbReference>
<dbReference type="SUPFAM" id="SSF141523">
    <property type="entry name" value="L,D-transpeptidase catalytic domain-like"/>
    <property type="match status" value="1"/>
</dbReference>
<dbReference type="InterPro" id="IPR050979">
    <property type="entry name" value="LD-transpeptidase"/>
</dbReference>
<evidence type="ECO:0000256" key="2">
    <source>
        <dbReference type="ARBA" id="ARBA00005992"/>
    </source>
</evidence>
<organism evidence="10">
    <name type="scientific">uncultured Chthoniobacterales bacterium</name>
    <dbReference type="NCBI Taxonomy" id="1836801"/>
    <lineage>
        <taxon>Bacteria</taxon>
        <taxon>Pseudomonadati</taxon>
        <taxon>Verrucomicrobiota</taxon>
        <taxon>Spartobacteria</taxon>
        <taxon>Chthoniobacterales</taxon>
        <taxon>environmental samples</taxon>
    </lineage>
</organism>
<accession>A0A6J4H9X6</accession>
<dbReference type="Pfam" id="PF03734">
    <property type="entry name" value="YkuD"/>
    <property type="match status" value="1"/>
</dbReference>
<dbReference type="GO" id="GO:0018104">
    <property type="term" value="P:peptidoglycan-protein cross-linking"/>
    <property type="evidence" value="ECO:0007669"/>
    <property type="project" value="TreeGrafter"/>
</dbReference>
<evidence type="ECO:0000256" key="5">
    <source>
        <dbReference type="ARBA" id="ARBA00022984"/>
    </source>
</evidence>
<feature type="active site" description="Nucleophile" evidence="7">
    <location>
        <position position="136"/>
    </location>
</feature>
<dbReference type="InterPro" id="IPR005490">
    <property type="entry name" value="LD_TPept_cat_dom"/>
</dbReference>
<feature type="chain" id="PRO_5026808207" description="L,D-TPase catalytic domain-containing protein" evidence="8">
    <location>
        <begin position="20"/>
        <end position="206"/>
    </location>
</feature>
<keyword evidence="3" id="KW-0808">Transferase</keyword>
<dbReference type="GO" id="GO:0071555">
    <property type="term" value="P:cell wall organization"/>
    <property type="evidence" value="ECO:0007669"/>
    <property type="project" value="UniProtKB-UniRule"/>
</dbReference>
<evidence type="ECO:0000256" key="3">
    <source>
        <dbReference type="ARBA" id="ARBA00022679"/>
    </source>
</evidence>
<evidence type="ECO:0000313" key="10">
    <source>
        <dbReference type="EMBL" id="CAA9216314.1"/>
    </source>
</evidence>
<evidence type="ECO:0000256" key="4">
    <source>
        <dbReference type="ARBA" id="ARBA00022960"/>
    </source>
</evidence>
<dbReference type="PANTHER" id="PTHR30582:SF2">
    <property type="entry name" value="L,D-TRANSPEPTIDASE YCIB-RELATED"/>
    <property type="match status" value="1"/>
</dbReference>
<dbReference type="Gene3D" id="2.40.440.10">
    <property type="entry name" value="L,D-transpeptidase catalytic domain-like"/>
    <property type="match status" value="1"/>
</dbReference>
<evidence type="ECO:0000256" key="7">
    <source>
        <dbReference type="PROSITE-ProRule" id="PRU01373"/>
    </source>
</evidence>
<keyword evidence="6 7" id="KW-0961">Cell wall biogenesis/degradation</keyword>
<dbReference type="GO" id="GO:0008360">
    <property type="term" value="P:regulation of cell shape"/>
    <property type="evidence" value="ECO:0007669"/>
    <property type="project" value="UniProtKB-UniRule"/>
</dbReference>
<dbReference type="EMBL" id="CADCTA010000018">
    <property type="protein sequence ID" value="CAA9216314.1"/>
    <property type="molecule type" value="Genomic_DNA"/>
</dbReference>
<feature type="signal peptide" evidence="8">
    <location>
        <begin position="1"/>
        <end position="19"/>
    </location>
</feature>